<sequence length="63" mass="7394">MNDYNNKNNEYKRKQDELKEKTEKWSGIGSTICQKVDIDLSYIAKKTKKTRNTLKVGFLNLLP</sequence>
<evidence type="ECO:0000313" key="3">
    <source>
        <dbReference type="Proteomes" id="UP000070069"/>
    </source>
</evidence>
<evidence type="ECO:0000313" key="4">
    <source>
        <dbReference type="Proteomes" id="UP000249343"/>
    </source>
</evidence>
<dbReference type="AlphaFoldDB" id="A0A139JPW0"/>
<dbReference type="EMBL" id="JHUK01000006">
    <property type="protein sequence ID" value="RAM57669.1"/>
    <property type="molecule type" value="Genomic_DNA"/>
</dbReference>
<reference evidence="1 3" key="2">
    <citation type="submission" date="2016-02" db="EMBL/GenBank/DDBJ databases">
        <title>A draft genome sequence of Candidatus Phytoplasma oryzae strain Mbita1, the causative agent of Napier Grass stunt disease in Kenya.</title>
        <authorList>
            <person name="Fischer A."/>
            <person name="Santa-Cruz I."/>
            <person name="Wambua L."/>
            <person name="Olds C."/>
            <person name="Midega C."/>
            <person name="Dickinson M."/>
            <person name="Kawicha P."/>
            <person name="Khan Z."/>
            <person name="Masiga D."/>
            <person name="Jores J."/>
            <person name="Bernd S."/>
        </authorList>
    </citation>
    <scope>NUCLEOTIDE SEQUENCE [LARGE SCALE GENOMIC DNA]</scope>
    <source>
        <strain evidence="1">Mbita1</strain>
    </source>
</reference>
<organism evidence="1 3">
    <name type="scientific">Candidatus Phytoplasma oryzae</name>
    <dbReference type="NCBI Taxonomy" id="203274"/>
    <lineage>
        <taxon>Bacteria</taxon>
        <taxon>Bacillati</taxon>
        <taxon>Mycoplasmatota</taxon>
        <taxon>Mollicutes</taxon>
        <taxon>Acholeplasmatales</taxon>
        <taxon>Acholeplasmataceae</taxon>
        <taxon>Candidatus Phytoplasma</taxon>
        <taxon>16SrXI (Rice yellow dwarf group)</taxon>
    </lineage>
</organism>
<evidence type="ECO:0000313" key="1">
    <source>
        <dbReference type="EMBL" id="KXT29021.1"/>
    </source>
</evidence>
<dbReference type="Proteomes" id="UP000070069">
    <property type="component" value="Unassembled WGS sequence"/>
</dbReference>
<reference evidence="2 4" key="1">
    <citation type="submission" date="2014-04" db="EMBL/GenBank/DDBJ databases">
        <title>Genome study of Napier grass stunt phytoplasma.</title>
        <authorList>
            <person name="Kawicha P."/>
            <person name="Dickinson M."/>
            <person name="Hodgetts J."/>
        </authorList>
    </citation>
    <scope>NUCLEOTIDE SEQUENCE [LARGE SCALE GENOMIC DNA]</scope>
    <source>
        <strain evidence="2 4">NGS-S10</strain>
    </source>
</reference>
<dbReference type="EMBL" id="LTBM01000025">
    <property type="protein sequence ID" value="KXT29021.1"/>
    <property type="molecule type" value="Genomic_DNA"/>
</dbReference>
<gene>
    <name evidence="1" type="ORF">AXA84_0463</name>
    <name evidence="2" type="ORF">DH96_02335</name>
</gene>
<dbReference type="PATRIC" id="fig|203274.3.peg.313"/>
<dbReference type="RefSeq" id="WP_066540795.1">
    <property type="nucleotide sequence ID" value="NZ_JHUK01000006.1"/>
</dbReference>
<evidence type="ECO:0000313" key="2">
    <source>
        <dbReference type="EMBL" id="RAM57669.1"/>
    </source>
</evidence>
<keyword evidence="4" id="KW-1185">Reference proteome</keyword>
<proteinExistence type="predicted"/>
<comment type="caution">
    <text evidence="1">The sequence shown here is derived from an EMBL/GenBank/DDBJ whole genome shotgun (WGS) entry which is preliminary data.</text>
</comment>
<dbReference type="Proteomes" id="UP000249343">
    <property type="component" value="Unassembled WGS sequence"/>
</dbReference>
<name>A0A139JPW0_9MOLU</name>
<accession>A0A139JPW0</accession>
<protein>
    <submittedName>
        <fullName evidence="1">Uncharacterized protein</fullName>
    </submittedName>
</protein>